<reference evidence="2 3" key="1">
    <citation type="journal article" date="2018" name="Appl. Environ. Microbiol.">
        <title>Genome rearrangement shapes Prochlorococcus ecological adaptation.</title>
        <authorList>
            <person name="Yan W."/>
            <person name="Wei S."/>
            <person name="Wang Q."/>
            <person name="Xiao X."/>
            <person name="Zeng Q."/>
            <person name="Jiao N."/>
            <person name="Zhang R."/>
        </authorList>
    </citation>
    <scope>NUCLEOTIDE SEQUENCE [LARGE SCALE GENOMIC DNA]</scope>
    <source>
        <strain evidence="2 3">XMU1408</strain>
    </source>
</reference>
<evidence type="ECO:0008006" key="4">
    <source>
        <dbReference type="Google" id="ProtNLM"/>
    </source>
</evidence>
<sequence>MEIKRINQIHLPAQRFYEITVPILFILIGLFAAFNHALWRDEMQGWLVAWQSDNLIDLWKNNAPSGHPVLWSLLIYFSKNLTGTPLSMQLMHWLLGSSAIIIFWRYSPFNLITKSLFTFGYFPFWEYYFVCRHYVIAELIIFIFCSIFHLKNKTYIPFSLCIGLLANTQALSWSLAFAIGVTLIFDWFFNINQRINYMSNKNWIYDLITSFVISISLLCFGAFSLLQVRDSVKLLSSFIDVRHLFRVIGQIFGGYILIIPDSSRFIDLGICALITFILLVSTISFINFYRPALIFFSSGITFLFLFNYFLFLGDGSRHYGYYFLFIISSVWLALSNKDKQRAFFNKSNIFTKGNLFYFPRLLTFCLTIHMVVGIHMVINDFLIPYSSGKETAEYIQNKGWQDFPIFATRDVEVATVAGYLNREFYLPELKGFGSYAQWANRVTLDRSKTLDEVQVYLDSFPKVNKLLLLLSNRSSIKNLNPGESLYFDKFNVIADSKFENSFHDSEKFYLYWVERIVD</sequence>
<dbReference type="Proteomes" id="UP000247807">
    <property type="component" value="Unassembled WGS sequence"/>
</dbReference>
<gene>
    <name evidence="2" type="ORF">DNJ73_03945</name>
</gene>
<comment type="caution">
    <text evidence="2">The sequence shown here is derived from an EMBL/GenBank/DDBJ whole genome shotgun (WGS) entry which is preliminary data.</text>
</comment>
<evidence type="ECO:0000256" key="1">
    <source>
        <dbReference type="SAM" id="Phobius"/>
    </source>
</evidence>
<protein>
    <recommendedName>
        <fullName evidence="4">Glycosyltransferase RgtA/B/C/D-like domain-containing protein</fullName>
    </recommendedName>
</protein>
<feature type="transmembrane region" description="Helical" evidence="1">
    <location>
        <begin position="293"/>
        <end position="313"/>
    </location>
</feature>
<organism evidence="2 3">
    <name type="scientific">Prochlorococcus marinus XMU1408</name>
    <dbReference type="NCBI Taxonomy" id="2213228"/>
    <lineage>
        <taxon>Bacteria</taxon>
        <taxon>Bacillati</taxon>
        <taxon>Cyanobacteriota</taxon>
        <taxon>Cyanophyceae</taxon>
        <taxon>Synechococcales</taxon>
        <taxon>Prochlorococcaceae</taxon>
        <taxon>Prochlorococcus</taxon>
    </lineage>
</organism>
<dbReference type="EMBL" id="QJUE01000002">
    <property type="protein sequence ID" value="PYE02909.1"/>
    <property type="molecule type" value="Genomic_DNA"/>
</dbReference>
<proteinExistence type="predicted"/>
<dbReference type="RefSeq" id="WP_158466404.1">
    <property type="nucleotide sequence ID" value="NZ_QJUE01000002.1"/>
</dbReference>
<feature type="transmembrane region" description="Helical" evidence="1">
    <location>
        <begin position="90"/>
        <end position="107"/>
    </location>
</feature>
<feature type="transmembrane region" description="Helical" evidence="1">
    <location>
        <begin position="357"/>
        <end position="378"/>
    </location>
</feature>
<keyword evidence="1" id="KW-0472">Membrane</keyword>
<feature type="transmembrane region" description="Helical" evidence="1">
    <location>
        <begin position="319"/>
        <end position="336"/>
    </location>
</feature>
<dbReference type="OrthoDB" id="8895194at2"/>
<dbReference type="AlphaFoldDB" id="A0A318RAF3"/>
<keyword evidence="1" id="KW-0812">Transmembrane</keyword>
<name>A0A318RAF3_PROMR</name>
<evidence type="ECO:0000313" key="2">
    <source>
        <dbReference type="EMBL" id="PYE02909.1"/>
    </source>
</evidence>
<feature type="transmembrane region" description="Helical" evidence="1">
    <location>
        <begin position="170"/>
        <end position="191"/>
    </location>
</feature>
<feature type="transmembrane region" description="Helical" evidence="1">
    <location>
        <begin position="203"/>
        <end position="223"/>
    </location>
</feature>
<accession>A0A318RAF3</accession>
<feature type="transmembrane region" description="Helical" evidence="1">
    <location>
        <begin position="127"/>
        <end position="150"/>
    </location>
</feature>
<feature type="transmembrane region" description="Helical" evidence="1">
    <location>
        <begin position="265"/>
        <end position="286"/>
    </location>
</feature>
<keyword evidence="1" id="KW-1133">Transmembrane helix</keyword>
<evidence type="ECO:0000313" key="3">
    <source>
        <dbReference type="Proteomes" id="UP000247807"/>
    </source>
</evidence>
<feature type="transmembrane region" description="Helical" evidence="1">
    <location>
        <begin position="21"/>
        <end position="39"/>
    </location>
</feature>